<evidence type="ECO:0000313" key="2">
    <source>
        <dbReference type="Proteomes" id="UP001215503"/>
    </source>
</evidence>
<dbReference type="EMBL" id="JARHUD010000008">
    <property type="protein sequence ID" value="MDF2096990.1"/>
    <property type="molecule type" value="Genomic_DNA"/>
</dbReference>
<accession>A0ABT5YPU2</accession>
<gene>
    <name evidence="1" type="ORF">P2G67_13490</name>
</gene>
<dbReference type="Proteomes" id="UP001215503">
    <property type="component" value="Unassembled WGS sequence"/>
</dbReference>
<organism evidence="1 2">
    <name type="scientific">Aquibaculum arenosum</name>
    <dbReference type="NCBI Taxonomy" id="3032591"/>
    <lineage>
        <taxon>Bacteria</taxon>
        <taxon>Pseudomonadati</taxon>
        <taxon>Pseudomonadota</taxon>
        <taxon>Alphaproteobacteria</taxon>
        <taxon>Rhodospirillales</taxon>
        <taxon>Rhodovibrionaceae</taxon>
        <taxon>Aquibaculum</taxon>
    </lineage>
</organism>
<dbReference type="Pfam" id="PF11324">
    <property type="entry name" value="DUF3126"/>
    <property type="match status" value="1"/>
</dbReference>
<keyword evidence="2" id="KW-1185">Reference proteome</keyword>
<reference evidence="1 2" key="1">
    <citation type="submission" date="2023-03" db="EMBL/GenBank/DDBJ databases">
        <title>Fodinicurvata sp. CAU 1616 isolated from sea sendiment.</title>
        <authorList>
            <person name="Kim W."/>
        </authorList>
    </citation>
    <scope>NUCLEOTIDE SEQUENCE [LARGE SCALE GENOMIC DNA]</scope>
    <source>
        <strain evidence="1 2">CAU 1616</strain>
    </source>
</reference>
<name>A0ABT5YPU2_9PROT</name>
<dbReference type="InterPro" id="IPR021473">
    <property type="entry name" value="DUF3126"/>
</dbReference>
<sequence length="69" mass="7667">MTPNEIAKVQSYLRRTFESDSISIQAPAKAGAPIEVYSGEEFVGVLHRDEEDGEVSYDLHISILAEDLE</sequence>
<dbReference type="RefSeq" id="WP_275823760.1">
    <property type="nucleotide sequence ID" value="NZ_JARHUD010000008.1"/>
</dbReference>
<comment type="caution">
    <text evidence="1">The sequence shown here is derived from an EMBL/GenBank/DDBJ whole genome shotgun (WGS) entry which is preliminary data.</text>
</comment>
<proteinExistence type="predicted"/>
<protein>
    <submittedName>
        <fullName evidence="1">DUF3126 family protein</fullName>
    </submittedName>
</protein>
<evidence type="ECO:0000313" key="1">
    <source>
        <dbReference type="EMBL" id="MDF2096990.1"/>
    </source>
</evidence>